<dbReference type="AlphaFoldDB" id="A0AAV1GZN5"/>
<evidence type="ECO:0000313" key="3">
    <source>
        <dbReference type="Proteomes" id="UP001178508"/>
    </source>
</evidence>
<keyword evidence="3" id="KW-1185">Reference proteome</keyword>
<feature type="region of interest" description="Disordered" evidence="1">
    <location>
        <begin position="171"/>
        <end position="201"/>
    </location>
</feature>
<organism evidence="2 3">
    <name type="scientific">Xyrichtys novacula</name>
    <name type="common">Pearly razorfish</name>
    <name type="synonym">Hemipteronotus novacula</name>
    <dbReference type="NCBI Taxonomy" id="13765"/>
    <lineage>
        <taxon>Eukaryota</taxon>
        <taxon>Metazoa</taxon>
        <taxon>Chordata</taxon>
        <taxon>Craniata</taxon>
        <taxon>Vertebrata</taxon>
        <taxon>Euteleostomi</taxon>
        <taxon>Actinopterygii</taxon>
        <taxon>Neopterygii</taxon>
        <taxon>Teleostei</taxon>
        <taxon>Neoteleostei</taxon>
        <taxon>Acanthomorphata</taxon>
        <taxon>Eupercaria</taxon>
        <taxon>Labriformes</taxon>
        <taxon>Labridae</taxon>
        <taxon>Xyrichtys</taxon>
    </lineage>
</organism>
<protein>
    <submittedName>
        <fullName evidence="2">Uncharacterized protein</fullName>
    </submittedName>
</protein>
<accession>A0AAV1GZN5</accession>
<name>A0AAV1GZN5_XYRNO</name>
<proteinExistence type="predicted"/>
<evidence type="ECO:0000256" key="1">
    <source>
        <dbReference type="SAM" id="MobiDB-lite"/>
    </source>
</evidence>
<gene>
    <name evidence="2" type="ORF">XNOV1_A033020</name>
</gene>
<sequence>MSRSNTLKMEMDVSASSTPAQLLEMMLNSQREAEQSAERGRDEATLVCLRITAGLDAFPVGCSVRLPNVHFVREEISAARSFNKHGSSCLHEAICEAGVQGSFHFMYLVKHKEKPDLHSHSVLKMDMDTCLLCFSLDLRKKKQDCRFPLLASAAFAARRDALWMLTSEGQRFDREEEEEEERARGENYESNKSVKSGRLQL</sequence>
<dbReference type="Proteomes" id="UP001178508">
    <property type="component" value="Chromosome 18"/>
</dbReference>
<reference evidence="2" key="1">
    <citation type="submission" date="2023-08" db="EMBL/GenBank/DDBJ databases">
        <authorList>
            <person name="Alioto T."/>
            <person name="Alioto T."/>
            <person name="Gomez Garrido J."/>
        </authorList>
    </citation>
    <scope>NUCLEOTIDE SEQUENCE</scope>
</reference>
<evidence type="ECO:0000313" key="2">
    <source>
        <dbReference type="EMBL" id="CAJ1078599.1"/>
    </source>
</evidence>
<dbReference type="EMBL" id="OY660881">
    <property type="protein sequence ID" value="CAJ1078599.1"/>
    <property type="molecule type" value="Genomic_DNA"/>
</dbReference>